<proteinExistence type="predicted"/>
<sequence length="171" mass="19411">MLSYLFSTMSRPLDNVDRGILYHLQRDARNTTTQEIAETVGTSASTVRNRIEALEEDGIIKGYHPEIDYEAANLPLRVMFVCTAPATERTEYVEHLLEIQGVVDVREMLVGKRNIYVEVVGTSTQDITRITDTLHESGITVESSEILRSRYVQPFNHFHFSDGFGDEQKEG</sequence>
<dbReference type="SMART" id="SM00344">
    <property type="entry name" value="HTH_ASNC"/>
    <property type="match status" value="1"/>
</dbReference>
<dbReference type="PANTHER" id="PTHR30154:SF34">
    <property type="entry name" value="TRANSCRIPTIONAL REGULATOR AZLB"/>
    <property type="match status" value="1"/>
</dbReference>
<dbReference type="Pfam" id="PF13412">
    <property type="entry name" value="HTH_24"/>
    <property type="match status" value="1"/>
</dbReference>
<keyword evidence="2 5" id="KW-0238">DNA-binding</keyword>
<feature type="domain" description="HTH asnC-type" evidence="4">
    <location>
        <begin position="13"/>
        <end position="75"/>
    </location>
</feature>
<dbReference type="GO" id="GO:0043565">
    <property type="term" value="F:sequence-specific DNA binding"/>
    <property type="evidence" value="ECO:0007669"/>
    <property type="project" value="InterPro"/>
</dbReference>
<name>A0A1N7FDW3_9EURY</name>
<dbReference type="InterPro" id="IPR011991">
    <property type="entry name" value="ArsR-like_HTH"/>
</dbReference>
<dbReference type="AlphaFoldDB" id="A0A1N7FDW3"/>
<evidence type="ECO:0000259" key="4">
    <source>
        <dbReference type="PROSITE" id="PS50956"/>
    </source>
</evidence>
<dbReference type="PROSITE" id="PS00519">
    <property type="entry name" value="HTH_ASNC_1"/>
    <property type="match status" value="1"/>
</dbReference>
<dbReference type="InterPro" id="IPR019885">
    <property type="entry name" value="Tscrpt_reg_HTH_AsnC-type_CS"/>
</dbReference>
<dbReference type="InterPro" id="IPR000485">
    <property type="entry name" value="AsnC-type_HTH_dom"/>
</dbReference>
<evidence type="ECO:0000313" key="5">
    <source>
        <dbReference type="EMBL" id="SIR98512.1"/>
    </source>
</evidence>
<keyword evidence="3" id="KW-0804">Transcription</keyword>
<dbReference type="EMBL" id="FTNO01000008">
    <property type="protein sequence ID" value="SIR98512.1"/>
    <property type="molecule type" value="Genomic_DNA"/>
</dbReference>
<dbReference type="SUPFAM" id="SSF46785">
    <property type="entry name" value="Winged helix' DNA-binding domain"/>
    <property type="match status" value="1"/>
</dbReference>
<dbReference type="PANTHER" id="PTHR30154">
    <property type="entry name" value="LEUCINE-RESPONSIVE REGULATORY PROTEIN"/>
    <property type="match status" value="1"/>
</dbReference>
<gene>
    <name evidence="5" type="ORF">SAMN05421858_4985</name>
</gene>
<dbReference type="GO" id="GO:0043200">
    <property type="term" value="P:response to amino acid"/>
    <property type="evidence" value="ECO:0007669"/>
    <property type="project" value="TreeGrafter"/>
</dbReference>
<evidence type="ECO:0000256" key="3">
    <source>
        <dbReference type="ARBA" id="ARBA00023163"/>
    </source>
</evidence>
<evidence type="ECO:0000256" key="2">
    <source>
        <dbReference type="ARBA" id="ARBA00023125"/>
    </source>
</evidence>
<accession>A0A1N7FDW3</accession>
<reference evidence="6" key="1">
    <citation type="submission" date="2017-01" db="EMBL/GenBank/DDBJ databases">
        <authorList>
            <person name="Varghese N."/>
            <person name="Submissions S."/>
        </authorList>
    </citation>
    <scope>NUCLEOTIDE SEQUENCE [LARGE SCALE GENOMIC DNA]</scope>
    <source>
        <strain evidence="6">CGMCC 1.7737</strain>
    </source>
</reference>
<dbReference type="InterPro" id="IPR036390">
    <property type="entry name" value="WH_DNA-bd_sf"/>
</dbReference>
<dbReference type="InterPro" id="IPR036388">
    <property type="entry name" value="WH-like_DNA-bd_sf"/>
</dbReference>
<evidence type="ECO:0000256" key="1">
    <source>
        <dbReference type="ARBA" id="ARBA00023015"/>
    </source>
</evidence>
<evidence type="ECO:0000313" key="6">
    <source>
        <dbReference type="Proteomes" id="UP000186914"/>
    </source>
</evidence>
<dbReference type="Proteomes" id="UP000186914">
    <property type="component" value="Unassembled WGS sequence"/>
</dbReference>
<dbReference type="CDD" id="cd00090">
    <property type="entry name" value="HTH_ARSR"/>
    <property type="match status" value="1"/>
</dbReference>
<dbReference type="GO" id="GO:0005829">
    <property type="term" value="C:cytosol"/>
    <property type="evidence" value="ECO:0007669"/>
    <property type="project" value="TreeGrafter"/>
</dbReference>
<dbReference type="InterPro" id="IPR019888">
    <property type="entry name" value="Tscrpt_reg_AsnC-like"/>
</dbReference>
<keyword evidence="1" id="KW-0805">Transcription regulation</keyword>
<protein>
    <submittedName>
        <fullName evidence="5">DNA-binding transcriptional regulator, Lrp family</fullName>
    </submittedName>
</protein>
<dbReference type="PRINTS" id="PR00033">
    <property type="entry name" value="HTHASNC"/>
</dbReference>
<keyword evidence="6" id="KW-1185">Reference proteome</keyword>
<dbReference type="PROSITE" id="PS50956">
    <property type="entry name" value="HTH_ASNC_2"/>
    <property type="match status" value="1"/>
</dbReference>
<dbReference type="Gene3D" id="1.10.10.10">
    <property type="entry name" value="Winged helix-like DNA-binding domain superfamily/Winged helix DNA-binding domain"/>
    <property type="match status" value="1"/>
</dbReference>
<organism evidence="5 6">
    <name type="scientific">Haladaptatus litoreus</name>
    <dbReference type="NCBI Taxonomy" id="553468"/>
    <lineage>
        <taxon>Archaea</taxon>
        <taxon>Methanobacteriati</taxon>
        <taxon>Methanobacteriota</taxon>
        <taxon>Stenosarchaea group</taxon>
        <taxon>Halobacteria</taxon>
        <taxon>Halobacteriales</taxon>
        <taxon>Haladaptataceae</taxon>
        <taxon>Haladaptatus</taxon>
    </lineage>
</organism>